<feature type="chain" id="PRO_5035195840" description="Sialidase domain-containing protein" evidence="1">
    <location>
        <begin position="19"/>
        <end position="380"/>
    </location>
</feature>
<dbReference type="Pfam" id="PF13088">
    <property type="entry name" value="BNR_2"/>
    <property type="match status" value="1"/>
</dbReference>
<dbReference type="CDD" id="cd15482">
    <property type="entry name" value="Sialidase_non-viral"/>
    <property type="match status" value="1"/>
</dbReference>
<dbReference type="Proteomes" id="UP000607559">
    <property type="component" value="Unassembled WGS sequence"/>
</dbReference>
<evidence type="ECO:0000313" key="3">
    <source>
        <dbReference type="EMBL" id="GGB00104.1"/>
    </source>
</evidence>
<evidence type="ECO:0000256" key="1">
    <source>
        <dbReference type="SAM" id="SignalP"/>
    </source>
</evidence>
<feature type="signal peptide" evidence="1">
    <location>
        <begin position="1"/>
        <end position="18"/>
    </location>
</feature>
<dbReference type="AlphaFoldDB" id="A0A8J2UCT0"/>
<dbReference type="EMBL" id="BMJC01000002">
    <property type="protein sequence ID" value="GGB00104.1"/>
    <property type="molecule type" value="Genomic_DNA"/>
</dbReference>
<evidence type="ECO:0000313" key="4">
    <source>
        <dbReference type="Proteomes" id="UP000607559"/>
    </source>
</evidence>
<feature type="domain" description="Sialidase" evidence="2">
    <location>
        <begin position="54"/>
        <end position="345"/>
    </location>
</feature>
<dbReference type="SUPFAM" id="SSF50939">
    <property type="entry name" value="Sialidases"/>
    <property type="match status" value="1"/>
</dbReference>
<name>A0A8J2UCT0_9BACT</name>
<dbReference type="InterPro" id="IPR036278">
    <property type="entry name" value="Sialidase_sf"/>
</dbReference>
<dbReference type="PANTHER" id="PTHR43752:SF2">
    <property type="entry name" value="BNR_ASP-BOX REPEAT FAMILY PROTEIN"/>
    <property type="match status" value="1"/>
</dbReference>
<dbReference type="RefSeq" id="WP_188931854.1">
    <property type="nucleotide sequence ID" value="NZ_BMJC01000002.1"/>
</dbReference>
<dbReference type="PANTHER" id="PTHR43752">
    <property type="entry name" value="BNR/ASP-BOX REPEAT FAMILY PROTEIN"/>
    <property type="match status" value="1"/>
</dbReference>
<gene>
    <name evidence="3" type="ORF">GCM10011511_24270</name>
</gene>
<protein>
    <recommendedName>
        <fullName evidence="2">Sialidase domain-containing protein</fullName>
    </recommendedName>
</protein>
<evidence type="ECO:0000259" key="2">
    <source>
        <dbReference type="Pfam" id="PF13088"/>
    </source>
</evidence>
<reference evidence="3" key="2">
    <citation type="submission" date="2020-09" db="EMBL/GenBank/DDBJ databases">
        <authorList>
            <person name="Sun Q."/>
            <person name="Zhou Y."/>
        </authorList>
    </citation>
    <scope>NUCLEOTIDE SEQUENCE</scope>
    <source>
        <strain evidence="3">CGMCC 1.15448</strain>
    </source>
</reference>
<comment type="caution">
    <text evidence="3">The sequence shown here is derived from an EMBL/GenBank/DDBJ whole genome shotgun (WGS) entry which is preliminary data.</text>
</comment>
<dbReference type="Gene3D" id="2.120.10.10">
    <property type="match status" value="1"/>
</dbReference>
<organism evidence="3 4">
    <name type="scientific">Puia dinghuensis</name>
    <dbReference type="NCBI Taxonomy" id="1792502"/>
    <lineage>
        <taxon>Bacteria</taxon>
        <taxon>Pseudomonadati</taxon>
        <taxon>Bacteroidota</taxon>
        <taxon>Chitinophagia</taxon>
        <taxon>Chitinophagales</taxon>
        <taxon>Chitinophagaceae</taxon>
        <taxon>Puia</taxon>
    </lineage>
</organism>
<sequence>MKCIWFFLLISPVLQASAQSQSKSLAIVRSAFIYDTAPFPQCHAATIAETPKGLVTAFFGGTGEGRPDVCIYVCRKDRGSTTWSTPVKVATGIRNDTLRYACWNPVLYQMPGGDLLLFYKVGPNVAKWKGWLIRSNDGGVTWSKPWALPEGFLGPIKNQPVRLADGALLCPSSVEGHGWQIHFELTRDGGKTWLLSEPVPVPPPAATGAEPNSEDEVTASFEAIQPAILVYRNGTIQALSRSKNRMILATESKDNGRTWSALAATPLPNNNSGIDAVTLKDGRQLLVYNHVLPPEGKSRGERSPLNVALSPDGKTWYAALVLEDDHTGEYSYPTVIQSSDGKVHIVYTWHRKKIKYVEIDPARLRFEKIKNGLWPPTIKK</sequence>
<keyword evidence="1" id="KW-0732">Signal</keyword>
<proteinExistence type="predicted"/>
<dbReference type="InterPro" id="IPR011040">
    <property type="entry name" value="Sialidase"/>
</dbReference>
<accession>A0A8J2UCT0</accession>
<reference evidence="3" key="1">
    <citation type="journal article" date="2014" name="Int. J. Syst. Evol. Microbiol.">
        <title>Complete genome sequence of Corynebacterium casei LMG S-19264T (=DSM 44701T), isolated from a smear-ripened cheese.</title>
        <authorList>
            <consortium name="US DOE Joint Genome Institute (JGI-PGF)"/>
            <person name="Walter F."/>
            <person name="Albersmeier A."/>
            <person name="Kalinowski J."/>
            <person name="Ruckert C."/>
        </authorList>
    </citation>
    <scope>NUCLEOTIDE SEQUENCE</scope>
    <source>
        <strain evidence="3">CGMCC 1.15448</strain>
    </source>
</reference>
<keyword evidence="4" id="KW-1185">Reference proteome</keyword>